<evidence type="ECO:0000256" key="2">
    <source>
        <dbReference type="ARBA" id="ARBA00001961"/>
    </source>
</evidence>
<name>A0A7W4P7X3_9PROT</name>
<evidence type="ECO:0000259" key="8">
    <source>
        <dbReference type="Pfam" id="PF02668"/>
    </source>
</evidence>
<dbReference type="FunFam" id="3.60.130.10:FF:000001">
    <property type="entry name" value="Trimethyllysine dioxygenase, mitochondrial"/>
    <property type="match status" value="1"/>
</dbReference>
<dbReference type="Pfam" id="PF02668">
    <property type="entry name" value="TauD"/>
    <property type="match status" value="1"/>
</dbReference>
<organism evidence="10 11">
    <name type="scientific">Gluconacetobacter tumulicola</name>
    <dbReference type="NCBI Taxonomy" id="1017177"/>
    <lineage>
        <taxon>Bacteria</taxon>
        <taxon>Pseudomonadati</taxon>
        <taxon>Pseudomonadota</taxon>
        <taxon>Alphaproteobacteria</taxon>
        <taxon>Acetobacterales</taxon>
        <taxon>Acetobacteraceae</taxon>
        <taxon>Gluconacetobacter</taxon>
    </lineage>
</organism>
<dbReference type="Pfam" id="PF06155">
    <property type="entry name" value="GBBH-like_N"/>
    <property type="match status" value="1"/>
</dbReference>
<keyword evidence="11" id="KW-1185">Reference proteome</keyword>
<dbReference type="GO" id="GO:0045329">
    <property type="term" value="P:carnitine biosynthetic process"/>
    <property type="evidence" value="ECO:0007669"/>
    <property type="project" value="TreeGrafter"/>
</dbReference>
<keyword evidence="7" id="KW-0408">Iron</keyword>
<evidence type="ECO:0000256" key="4">
    <source>
        <dbReference type="ARBA" id="ARBA00022723"/>
    </source>
</evidence>
<evidence type="ECO:0000256" key="7">
    <source>
        <dbReference type="ARBA" id="ARBA00023004"/>
    </source>
</evidence>
<comment type="cofactor">
    <cofactor evidence="2">
        <name>L-ascorbate</name>
        <dbReference type="ChEBI" id="CHEBI:38290"/>
    </cofactor>
</comment>
<proteinExistence type="inferred from homology"/>
<comment type="caution">
    <text evidence="10">The sequence shown here is derived from an EMBL/GenBank/DDBJ whole genome shotgun (WGS) entry which is preliminary data.</text>
</comment>
<dbReference type="InterPro" id="IPR038492">
    <property type="entry name" value="GBBH-like_N_sf"/>
</dbReference>
<dbReference type="CDD" id="cd00250">
    <property type="entry name" value="CAS_like"/>
    <property type="match status" value="1"/>
</dbReference>
<dbReference type="AlphaFoldDB" id="A0A7W4P7X3"/>
<evidence type="ECO:0000313" key="10">
    <source>
        <dbReference type="EMBL" id="MBB2180627.1"/>
    </source>
</evidence>
<keyword evidence="5" id="KW-0223">Dioxygenase</keyword>
<gene>
    <name evidence="10" type="ORF">HLH29_15930</name>
</gene>
<feature type="domain" description="Gamma-butyrobetaine hydroxylase-like N-terminal" evidence="9">
    <location>
        <begin position="25"/>
        <end position="65"/>
    </location>
</feature>
<evidence type="ECO:0000313" key="11">
    <source>
        <dbReference type="Proteomes" id="UP000525623"/>
    </source>
</evidence>
<dbReference type="InterPro" id="IPR042098">
    <property type="entry name" value="TauD-like_sf"/>
</dbReference>
<dbReference type="PANTHER" id="PTHR10696">
    <property type="entry name" value="GAMMA-BUTYROBETAINE HYDROXYLASE-RELATED"/>
    <property type="match status" value="1"/>
</dbReference>
<keyword evidence="4" id="KW-0479">Metal-binding</keyword>
<protein>
    <submittedName>
        <fullName evidence="10">DUF971 domain-containing protein</fullName>
    </submittedName>
</protein>
<evidence type="ECO:0000256" key="1">
    <source>
        <dbReference type="ARBA" id="ARBA00001954"/>
    </source>
</evidence>
<comment type="similarity">
    <text evidence="3">Belongs to the gamma-BBH/TMLD family.</text>
</comment>
<dbReference type="InterPro" id="IPR050411">
    <property type="entry name" value="AlphaKG_dependent_hydroxylases"/>
</dbReference>
<dbReference type="GO" id="GO:0046872">
    <property type="term" value="F:metal ion binding"/>
    <property type="evidence" value="ECO:0007669"/>
    <property type="project" value="UniProtKB-KW"/>
</dbReference>
<dbReference type="PANTHER" id="PTHR10696:SF25">
    <property type="entry name" value="OXIDOREDUCTASE AIM17-RELATED"/>
    <property type="match status" value="1"/>
</dbReference>
<keyword evidence="6" id="KW-0560">Oxidoreductase</keyword>
<evidence type="ECO:0000259" key="9">
    <source>
        <dbReference type="Pfam" id="PF06155"/>
    </source>
</evidence>
<evidence type="ECO:0000256" key="6">
    <source>
        <dbReference type="ARBA" id="ARBA00023002"/>
    </source>
</evidence>
<sequence>MTDSVPIVVDWRPFRTERTLTDAETTDGAVTLVWDDRRRTQFNPFFLRDNCPCNECVLPLTREQVFEIVDAPDTLAAAAVRISDMPAHSVVSDPAEGQTLQVEWSDGHASAYPAGWLRAHATDPASRAERRAQTPKLFIWGAEHADGLGVFTHDQIMTDPAGLLDWLVALRDSGLTLVRDVPTEPNALLGPAERISHVRETNFGRVFDVRSKPTPDSAAYTAVNLPPHTDLPTRELQPGYQFLHCLVNDATGGESIFVDGFAIAQAMRADYPAHFAMLTTMPLPSWNRDDRTDYRWSAPLIALDTEGAVSEIRFANFLRGPIDAPTEQMPALYAALRQFQAMTRDARFRIERRLTPGDMWVFDNRRMMHARRAFDPRSGARHLQGVYVDRDEVRSRIRILSRQTG</sequence>
<evidence type="ECO:0000256" key="3">
    <source>
        <dbReference type="ARBA" id="ARBA00008654"/>
    </source>
</evidence>
<dbReference type="Gene3D" id="3.60.130.10">
    <property type="entry name" value="Clavaminate synthase-like"/>
    <property type="match status" value="1"/>
</dbReference>
<dbReference type="Gene3D" id="3.30.2020.30">
    <property type="match status" value="1"/>
</dbReference>
<dbReference type="InterPro" id="IPR010376">
    <property type="entry name" value="GBBH-like_N"/>
</dbReference>
<dbReference type="InterPro" id="IPR003819">
    <property type="entry name" value="TauD/TfdA-like"/>
</dbReference>
<comment type="cofactor">
    <cofactor evidence="1">
        <name>Fe(2+)</name>
        <dbReference type="ChEBI" id="CHEBI:29033"/>
    </cofactor>
</comment>
<dbReference type="EMBL" id="JABEQL010000028">
    <property type="protein sequence ID" value="MBB2180627.1"/>
    <property type="molecule type" value="Genomic_DNA"/>
</dbReference>
<dbReference type="GO" id="GO:0016706">
    <property type="term" value="F:2-oxoglutarate-dependent dioxygenase activity"/>
    <property type="evidence" value="ECO:0007669"/>
    <property type="project" value="UniProtKB-ARBA"/>
</dbReference>
<reference evidence="10 11" key="1">
    <citation type="submission" date="2020-04" db="EMBL/GenBank/DDBJ databases">
        <title>Description of novel Gluconacetobacter.</title>
        <authorList>
            <person name="Sombolestani A."/>
        </authorList>
    </citation>
    <scope>NUCLEOTIDE SEQUENCE [LARGE SCALE GENOMIC DNA]</scope>
    <source>
        <strain evidence="10 11">LMG 27725</strain>
    </source>
</reference>
<dbReference type="SUPFAM" id="SSF51197">
    <property type="entry name" value="Clavaminate synthase-like"/>
    <property type="match status" value="1"/>
</dbReference>
<feature type="domain" description="TauD/TfdA-like" evidence="8">
    <location>
        <begin position="158"/>
        <end position="387"/>
    </location>
</feature>
<dbReference type="Proteomes" id="UP000525623">
    <property type="component" value="Unassembled WGS sequence"/>
</dbReference>
<evidence type="ECO:0000256" key="5">
    <source>
        <dbReference type="ARBA" id="ARBA00022964"/>
    </source>
</evidence>
<accession>A0A7W4P7X3</accession>